<dbReference type="AlphaFoldDB" id="A0A174Q2B1"/>
<reference evidence="3" key="1">
    <citation type="journal article" date="2019" name="Nat. Commun.">
        <title>Gram positive-like bacteriocins with broad spectrum anti-Bacteroidales activity encoded on mobile elements of the human gut microbiota.</title>
        <authorList>
            <person name="Bechon N."/>
            <person name="Coyne M.J.Jr."/>
            <person name="Laclare-Mceneany V."/>
            <person name="Chatzidaki-Livanis M."/>
            <person name="Ghigo J.-M."/>
            <person name="Comstock L.E."/>
        </authorList>
    </citation>
    <scope>NUCLEOTIDE SEQUENCE [LARGE SCALE GENOMIC DNA]</scope>
    <source>
        <strain evidence="3">CL01T12C17</strain>
    </source>
</reference>
<dbReference type="Pfam" id="PF13173">
    <property type="entry name" value="AAA_14"/>
    <property type="match status" value="1"/>
</dbReference>
<accession>A0A174Q2B1</accession>
<comment type="caution">
    <text evidence="3">The sequence shown here is derived from an EMBL/GenBank/DDBJ whole genome shotgun (WGS) entry which is preliminary data.</text>
</comment>
<dbReference type="PANTHER" id="PTHR33295:SF20">
    <property type="entry name" value="ATPASE"/>
    <property type="match status" value="1"/>
</dbReference>
<organism evidence="3">
    <name type="scientific">Phocaeicola vulgatus</name>
    <name type="common">Bacteroides vulgatus</name>
    <dbReference type="NCBI Taxonomy" id="821"/>
    <lineage>
        <taxon>Bacteria</taxon>
        <taxon>Pseudomonadati</taxon>
        <taxon>Bacteroidota</taxon>
        <taxon>Bacteroidia</taxon>
        <taxon>Bacteroidales</taxon>
        <taxon>Bacteroidaceae</taxon>
        <taxon>Phocaeicola</taxon>
    </lineage>
</organism>
<evidence type="ECO:0000259" key="1">
    <source>
        <dbReference type="Pfam" id="PF13173"/>
    </source>
</evidence>
<dbReference type="Pfam" id="PF13635">
    <property type="entry name" value="DUF4143"/>
    <property type="match status" value="1"/>
</dbReference>
<dbReference type="InterPro" id="IPR025420">
    <property type="entry name" value="DUF4143"/>
</dbReference>
<dbReference type="EMBL" id="RWHZ01000057">
    <property type="protein sequence ID" value="TSE47352.1"/>
    <property type="molecule type" value="Genomic_DNA"/>
</dbReference>
<dbReference type="Proteomes" id="UP000408523">
    <property type="component" value="Unassembled WGS sequence"/>
</dbReference>
<gene>
    <name evidence="3" type="ORF">EH214_03446</name>
</gene>
<sequence length="442" mass="51627">MLFFRLYSKKTIFVGKDSSMDDKWNALEKYNLWGGNTYQLGLERKSYTDKIGNFVGNNLVKVLIGQRRSGKSYILRQIASSLVSERGVNPANILYINKEYLEFDFIDDYKALESLYRFYREKLKPQGKVYLFFDEIQNVDGWERFVNSHSQDFVEESELFISGSNSKMLSSELATLLSGRYVEFHIFPYSYAEYLQLMQQPAGRASYLAYLQKGGLPELYNLPTVESEKQYVASVKDTILLRDIVKRKPVRDVRLLDDIFIYLVNNASNLFSVQHIVNFFKSKNRKVSYDTLSNYLGYIEEAFLAYKTERYNIKGKDVVAGNCKYYLNDLSFKNFLYPGFAYGVGYLLENAVYLELRRLGYIVYTGSFRDKEVDFVAMKDDRVIYLQATYMLETAQTMEREYAPLLTIGDNYEKYVVSMDEVQFPSNEGVRHIQAWNLKEIL</sequence>
<dbReference type="PANTHER" id="PTHR33295">
    <property type="entry name" value="ATPASE"/>
    <property type="match status" value="1"/>
</dbReference>
<evidence type="ECO:0000313" key="3">
    <source>
        <dbReference type="EMBL" id="TSE47352.1"/>
    </source>
</evidence>
<name>A0A174Q2B1_PHOVU</name>
<proteinExistence type="predicted"/>
<dbReference type="SUPFAM" id="SSF52540">
    <property type="entry name" value="P-loop containing nucleoside triphosphate hydrolases"/>
    <property type="match status" value="1"/>
</dbReference>
<dbReference type="InterPro" id="IPR041682">
    <property type="entry name" value="AAA_14"/>
</dbReference>
<feature type="domain" description="AAA" evidence="1">
    <location>
        <begin position="58"/>
        <end position="195"/>
    </location>
</feature>
<dbReference type="InterPro" id="IPR027417">
    <property type="entry name" value="P-loop_NTPase"/>
</dbReference>
<feature type="domain" description="DUF4143" evidence="2">
    <location>
        <begin position="242"/>
        <end position="387"/>
    </location>
</feature>
<protein>
    <submittedName>
        <fullName evidence="3">AAA domain protein</fullName>
    </submittedName>
</protein>
<evidence type="ECO:0000259" key="2">
    <source>
        <dbReference type="Pfam" id="PF13635"/>
    </source>
</evidence>